<dbReference type="EC" id="2.4.1.122" evidence="4"/>
<comment type="similarity">
    <text evidence="3">Belongs to the glycosyltransferase 31 family. Beta3-Gal-T subfamily.</text>
</comment>
<name>A0A4D9CM93_9STRA</name>
<feature type="region of interest" description="Disordered" evidence="12">
    <location>
        <begin position="369"/>
        <end position="407"/>
    </location>
</feature>
<feature type="compositionally biased region" description="Basic and acidic residues" evidence="12">
    <location>
        <begin position="210"/>
        <end position="221"/>
    </location>
</feature>
<dbReference type="Pfam" id="PF02434">
    <property type="entry name" value="Fringe"/>
    <property type="match status" value="2"/>
</dbReference>
<protein>
    <recommendedName>
        <fullName evidence="4">N-acetylgalactosaminide beta-1,3-galactosyltransferase</fullName>
        <ecNumber evidence="4">2.4.1.122</ecNumber>
    </recommendedName>
</protein>
<keyword evidence="9" id="KW-0735">Signal-anchor</keyword>
<keyword evidence="16" id="KW-1185">Reference proteome</keyword>
<gene>
    <name evidence="15" type="ORF">NSK_008374</name>
</gene>
<comment type="pathway">
    <text evidence="2">Protein modification; protein glycosylation.</text>
</comment>
<dbReference type="InterPro" id="IPR003378">
    <property type="entry name" value="Fringe-like_glycosylTrfase"/>
</dbReference>
<evidence type="ECO:0000256" key="10">
    <source>
        <dbReference type="ARBA" id="ARBA00022989"/>
    </source>
</evidence>
<evidence type="ECO:0000313" key="16">
    <source>
        <dbReference type="Proteomes" id="UP000355283"/>
    </source>
</evidence>
<reference evidence="15 16" key="1">
    <citation type="submission" date="2019-01" db="EMBL/GenBank/DDBJ databases">
        <title>Nuclear Genome Assembly of the Microalgal Biofuel strain Nannochloropsis salina CCMP1776.</title>
        <authorList>
            <person name="Hovde B."/>
        </authorList>
    </citation>
    <scope>NUCLEOTIDE SEQUENCE [LARGE SCALE GENOMIC DNA]</scope>
    <source>
        <strain evidence="15 16">CCMP1776</strain>
    </source>
</reference>
<keyword evidence="8" id="KW-0547">Nucleotide-binding</keyword>
<dbReference type="InterPro" id="IPR026050">
    <property type="entry name" value="C1GALT1/C1GALT1_chp1"/>
</dbReference>
<dbReference type="EMBL" id="SDOX01000175">
    <property type="protein sequence ID" value="TFJ80231.1"/>
    <property type="molecule type" value="Genomic_DNA"/>
</dbReference>
<evidence type="ECO:0000256" key="4">
    <source>
        <dbReference type="ARBA" id="ARBA00012557"/>
    </source>
</evidence>
<evidence type="ECO:0000256" key="12">
    <source>
        <dbReference type="SAM" id="MobiDB-lite"/>
    </source>
</evidence>
<feature type="domain" description="Fringe-like glycosyltransferase" evidence="14">
    <location>
        <begin position="120"/>
        <end position="208"/>
    </location>
</feature>
<evidence type="ECO:0000259" key="14">
    <source>
        <dbReference type="Pfam" id="PF02434"/>
    </source>
</evidence>
<evidence type="ECO:0000256" key="13">
    <source>
        <dbReference type="SAM" id="Phobius"/>
    </source>
</evidence>
<evidence type="ECO:0000256" key="9">
    <source>
        <dbReference type="ARBA" id="ARBA00022968"/>
    </source>
</evidence>
<dbReference type="GO" id="GO:0000166">
    <property type="term" value="F:nucleotide binding"/>
    <property type="evidence" value="ECO:0007669"/>
    <property type="project" value="UniProtKB-KW"/>
</dbReference>
<dbReference type="GO" id="GO:0016020">
    <property type="term" value="C:membrane"/>
    <property type="evidence" value="ECO:0007669"/>
    <property type="project" value="UniProtKB-SubCell"/>
</dbReference>
<evidence type="ECO:0000256" key="5">
    <source>
        <dbReference type="ARBA" id="ARBA00022676"/>
    </source>
</evidence>
<evidence type="ECO:0000313" key="15">
    <source>
        <dbReference type="EMBL" id="TFJ80231.1"/>
    </source>
</evidence>
<dbReference type="Gene3D" id="3.90.550.50">
    <property type="match status" value="2"/>
</dbReference>
<keyword evidence="5" id="KW-0328">Glycosyltransferase</keyword>
<keyword evidence="6" id="KW-0808">Transferase</keyword>
<comment type="caution">
    <text evidence="15">The sequence shown here is derived from an EMBL/GenBank/DDBJ whole genome shotgun (WGS) entry which is preliminary data.</text>
</comment>
<proteinExistence type="inferred from homology"/>
<dbReference type="GO" id="GO:0016263">
    <property type="term" value="F:glycoprotein-N-acetylgalactosamine 3-beta-galactosyltransferase activity"/>
    <property type="evidence" value="ECO:0007669"/>
    <property type="project" value="UniProtKB-EC"/>
</dbReference>
<evidence type="ECO:0000256" key="11">
    <source>
        <dbReference type="ARBA" id="ARBA00023136"/>
    </source>
</evidence>
<evidence type="ECO:0000256" key="2">
    <source>
        <dbReference type="ARBA" id="ARBA00004922"/>
    </source>
</evidence>
<keyword evidence="7 13" id="KW-0812">Transmembrane</keyword>
<evidence type="ECO:0000256" key="8">
    <source>
        <dbReference type="ARBA" id="ARBA00022741"/>
    </source>
</evidence>
<sequence length="407" mass="44934">MEHKAGKAGAYTASRRFATAFVGHGHSKDHRHDAGNEKLAKANFYYITRRFINRKQLQRLLYAFILSLTVLGTVNIVVPQGFGTLSPSESDPKLPYILAGNGPRATDLAIGIISGPNPVQRRRVRLIQETWFTSLDSHRDGVLVFSNGTDADVPAVGIEGTGHTWKGAQNRWLPALSYLLMAFPSAKWYMLVDDDTFLIPKNLKEMLRRRIGGEPDRTENEREGEEANATESKSEVQSGKGKQERVYLGHAMFVKPHSGELKGRVLPFAHGGSGVVLSATLLRDLVPLLTEISAGKREQCQGTGYWDGDLSLCLTILLGVKVLHETCLHSSGPLVYQEKLNSPDGQSGQRMGWLGDKGKPCSFHYAFRPDVPREKSAKGGREENDAADDSQVREWHQKYNLGAADVS</sequence>
<evidence type="ECO:0000256" key="6">
    <source>
        <dbReference type="ARBA" id="ARBA00022679"/>
    </source>
</evidence>
<feature type="compositionally biased region" description="Basic and acidic residues" evidence="12">
    <location>
        <begin position="370"/>
        <end position="397"/>
    </location>
</feature>
<feature type="transmembrane region" description="Helical" evidence="13">
    <location>
        <begin position="60"/>
        <end position="78"/>
    </location>
</feature>
<evidence type="ECO:0000256" key="3">
    <source>
        <dbReference type="ARBA" id="ARBA00006462"/>
    </source>
</evidence>
<dbReference type="OrthoDB" id="3737at2759"/>
<feature type="domain" description="Fringe-like glycosyltransferase" evidence="14">
    <location>
        <begin position="243"/>
        <end position="334"/>
    </location>
</feature>
<comment type="subcellular location">
    <subcellularLocation>
        <location evidence="1">Membrane</location>
        <topology evidence="1">Single-pass type II membrane protein</topology>
    </subcellularLocation>
</comment>
<organism evidence="15 16">
    <name type="scientific">Nannochloropsis salina CCMP1776</name>
    <dbReference type="NCBI Taxonomy" id="1027361"/>
    <lineage>
        <taxon>Eukaryota</taxon>
        <taxon>Sar</taxon>
        <taxon>Stramenopiles</taxon>
        <taxon>Ochrophyta</taxon>
        <taxon>Eustigmatophyceae</taxon>
        <taxon>Eustigmatales</taxon>
        <taxon>Monodopsidaceae</taxon>
        <taxon>Microchloropsis</taxon>
        <taxon>Microchloropsis salina</taxon>
    </lineage>
</organism>
<keyword evidence="10 13" id="KW-1133">Transmembrane helix</keyword>
<feature type="region of interest" description="Disordered" evidence="12">
    <location>
        <begin position="210"/>
        <end position="242"/>
    </location>
</feature>
<keyword evidence="11 13" id="KW-0472">Membrane</keyword>
<evidence type="ECO:0000256" key="1">
    <source>
        <dbReference type="ARBA" id="ARBA00004606"/>
    </source>
</evidence>
<dbReference type="Proteomes" id="UP000355283">
    <property type="component" value="Unassembled WGS sequence"/>
</dbReference>
<evidence type="ECO:0000256" key="7">
    <source>
        <dbReference type="ARBA" id="ARBA00022692"/>
    </source>
</evidence>
<dbReference type="AlphaFoldDB" id="A0A4D9CM93"/>
<accession>A0A4D9CM93</accession>
<dbReference type="PANTHER" id="PTHR23033">
    <property type="entry name" value="BETA1,3-GALACTOSYLTRANSFERASE"/>
    <property type="match status" value="1"/>
</dbReference>